<dbReference type="STRING" id="1280953.HOC_15592"/>
<dbReference type="Pfam" id="PF00561">
    <property type="entry name" value="Abhydrolase_1"/>
    <property type="match status" value="1"/>
</dbReference>
<evidence type="ECO:0000313" key="2">
    <source>
        <dbReference type="EMBL" id="KDA01440.1"/>
    </source>
</evidence>
<dbReference type="OrthoDB" id="9789573at2"/>
<dbReference type="RefSeq" id="WP_084146372.1">
    <property type="nucleotide sequence ID" value="NZ_ARYL01000028.1"/>
</dbReference>
<proteinExistence type="predicted"/>
<sequence length="309" mass="34569">MDALNAQISERAVRLGYDESIAAIVTRPVVETALPAIVILNTGVVHRVGHHRKFVSLSRRLAKAGHTVLRFDFPGLGDSSAISGDATLLETNLAAIRLVVDWVERTFAIHRFAMVGLCSGADQSIIYASSDARVKGVVLLDPSVPRTKRYHMIDFYRRVTNLKVWTNLLSGRGRFWSRMGRALGKDAEAGIQSEPFSRPDLESPEAIAFLEGVYQGALDNDAHLLAVFTAGPDYQHNYREQILHALPKVQFGNRISLHFLRDCDHTFMRERQRETLYALIGEWLQSHFSSLEAPQTVLSQDDGIETVEF</sequence>
<evidence type="ECO:0000313" key="3">
    <source>
        <dbReference type="Proteomes" id="UP000024942"/>
    </source>
</evidence>
<name>A0A059G4G0_9PROT</name>
<protein>
    <recommendedName>
        <fullName evidence="1">AB hydrolase-1 domain-containing protein</fullName>
    </recommendedName>
</protein>
<dbReference type="Gene3D" id="3.40.50.1820">
    <property type="entry name" value="alpha/beta hydrolase"/>
    <property type="match status" value="1"/>
</dbReference>
<comment type="caution">
    <text evidence="2">The sequence shown here is derived from an EMBL/GenBank/DDBJ whole genome shotgun (WGS) entry which is preliminary data.</text>
</comment>
<feature type="domain" description="AB hydrolase-1" evidence="1">
    <location>
        <begin position="46"/>
        <end position="147"/>
    </location>
</feature>
<accession>A0A059G4G0</accession>
<reference evidence="2 3" key="1">
    <citation type="journal article" date="2014" name="Antonie Van Leeuwenhoek">
        <title>Hyphomonas beringensis sp. nov. and Hyphomonas chukchiensis sp. nov., isolated from surface seawater of the Bering Sea and Chukchi Sea.</title>
        <authorList>
            <person name="Li C."/>
            <person name="Lai Q."/>
            <person name="Li G."/>
            <person name="Dong C."/>
            <person name="Wang J."/>
            <person name="Liao Y."/>
            <person name="Shao Z."/>
        </authorList>
    </citation>
    <scope>NUCLEOTIDE SEQUENCE [LARGE SCALE GENOMIC DNA]</scope>
    <source>
        <strain evidence="2 3">SCH89</strain>
    </source>
</reference>
<evidence type="ECO:0000259" key="1">
    <source>
        <dbReference type="Pfam" id="PF00561"/>
    </source>
</evidence>
<dbReference type="SUPFAM" id="SSF53474">
    <property type="entry name" value="alpha/beta-Hydrolases"/>
    <property type="match status" value="1"/>
</dbReference>
<keyword evidence="3" id="KW-1185">Reference proteome</keyword>
<dbReference type="InterPro" id="IPR000073">
    <property type="entry name" value="AB_hydrolase_1"/>
</dbReference>
<dbReference type="InterPro" id="IPR029058">
    <property type="entry name" value="AB_hydrolase_fold"/>
</dbReference>
<dbReference type="eggNOG" id="COG1073">
    <property type="taxonomic scope" value="Bacteria"/>
</dbReference>
<dbReference type="EMBL" id="ARYL01000028">
    <property type="protein sequence ID" value="KDA01440.1"/>
    <property type="molecule type" value="Genomic_DNA"/>
</dbReference>
<gene>
    <name evidence="2" type="ORF">HOC_15592</name>
</gene>
<organism evidence="2 3">
    <name type="scientific">Hyphomonas oceanitis SCH89</name>
    <dbReference type="NCBI Taxonomy" id="1280953"/>
    <lineage>
        <taxon>Bacteria</taxon>
        <taxon>Pseudomonadati</taxon>
        <taxon>Pseudomonadota</taxon>
        <taxon>Alphaproteobacteria</taxon>
        <taxon>Hyphomonadales</taxon>
        <taxon>Hyphomonadaceae</taxon>
        <taxon>Hyphomonas</taxon>
    </lineage>
</organism>
<dbReference type="Proteomes" id="UP000024942">
    <property type="component" value="Unassembled WGS sequence"/>
</dbReference>
<dbReference type="AlphaFoldDB" id="A0A059G4G0"/>